<comment type="subcellular location">
    <subcellularLocation>
        <location evidence="1">Endosome</location>
    </subcellularLocation>
</comment>
<sequence length="802" mass="91840">MTELRGTKALEMWCRRVTKGYNNVNIENMTTSWRDGLGFCAIIHHFRPDLIDFDKLQSSDIYHNNDLAFTTAEKYLSIPALLDAADMAAYTVPDRLSILTYLSQLYQAFSHARVPDVDKTKLKRDFHESNEQSHTSDIKIKPEINQLKRNCCHECMLPVYLTERIFVDKQVYHRNCLKCKHCSAQLTIDNIIRSDDQNMYCSKKCSQATMGGLSFNYSDDEAALKDVMHTKSIDEPNDQNAITYTDMPEIQSHTTIKESPTEETVVHTKESRHIAHLNVQLVRQASPVIFEHKKYSEIDGNYEGKEELTETEAPHNTAVDLPTEETTAEIEDAVQLEAEIPQQSPTLESSSHINITLHQVTDDDLIEATKEQQDDELKPVFDTSIKTEDNLTLVPETTPHEMKAEDQIDIKVEDTPSKIKAKDNLNPFDSSDDEVELEKPDNDKSVSKSSETIDVRHKREQEVSKNPFEMDDDDEQSPHKKHVYKRNKKPAPAPPKSAQKETQLENDTTSSKSASLERESARSAIEQIPTLPAVERPPRGQKLVPLDKKLLSDMNLEHSTTNIPLHHSYINERQTYKSSNEKLSQPKWAHRKGPAPPIPISTRSKLDSINLQGIGHELNIIEVQQQGLEKQGVILEKMIRERCEANSESMHLNPTKLKVSSAKNTKEVEDLILQLFELVNEKNELFRRQAELVHLRKLHRLEQEQTNIEQQLRTLISQPDHNKTDSDKAQEESLISRLITLVDLRNNVIDCLEIDRIREAKEDMSIKQTLAEYNAERVPPPQASKFKLSKKVKLLKRDKNKS</sequence>
<keyword evidence="6 8" id="KW-0440">LIM domain</keyword>
<evidence type="ECO:0000313" key="14">
    <source>
        <dbReference type="Proteomes" id="UP000494163"/>
    </source>
</evidence>
<feature type="compositionally biased region" description="Basic and acidic residues" evidence="9">
    <location>
        <begin position="437"/>
        <end position="463"/>
    </location>
</feature>
<dbReference type="Pfam" id="PF12130">
    <property type="entry name" value="bMERB_dom"/>
    <property type="match status" value="1"/>
</dbReference>
<dbReference type="Gene3D" id="1.10.418.10">
    <property type="entry name" value="Calponin-like domain"/>
    <property type="match status" value="1"/>
</dbReference>
<dbReference type="EMBL" id="CP012528">
    <property type="protein sequence ID" value="ALC49716.1"/>
    <property type="molecule type" value="Genomic_DNA"/>
</dbReference>
<keyword evidence="2" id="KW-0597">Phosphoprotein</keyword>
<feature type="region of interest" description="Disordered" evidence="9">
    <location>
        <begin position="412"/>
        <end position="541"/>
    </location>
</feature>
<feature type="compositionally biased region" description="Basic residues" evidence="9">
    <location>
        <begin position="479"/>
        <end position="489"/>
    </location>
</feature>
<dbReference type="Proteomes" id="UP000494163">
    <property type="component" value="Chromosome X"/>
</dbReference>
<dbReference type="InterPro" id="IPR036872">
    <property type="entry name" value="CH_dom_sf"/>
</dbReference>
<keyword evidence="5 8" id="KW-0862">Zinc</keyword>
<dbReference type="FunFam" id="1.10.418.10:FF:000023">
    <property type="entry name" value="EH domain-binding protein 1 isoform X1"/>
    <property type="match status" value="1"/>
</dbReference>
<dbReference type="PANTHER" id="PTHR23167:SF84">
    <property type="entry name" value="ALPHA ACTININ 3-RELATED"/>
    <property type="match status" value="1"/>
</dbReference>
<evidence type="ECO:0000256" key="6">
    <source>
        <dbReference type="ARBA" id="ARBA00023038"/>
    </source>
</evidence>
<feature type="domain" description="BMERB" evidence="12">
    <location>
        <begin position="599"/>
        <end position="768"/>
    </location>
</feature>
<evidence type="ECO:0000256" key="1">
    <source>
        <dbReference type="ARBA" id="ARBA00004177"/>
    </source>
</evidence>
<evidence type="ECO:0000256" key="4">
    <source>
        <dbReference type="ARBA" id="ARBA00022753"/>
    </source>
</evidence>
<feature type="region of interest" description="Disordered" evidence="9">
    <location>
        <begin position="583"/>
        <end position="603"/>
    </location>
</feature>
<evidence type="ECO:0000256" key="9">
    <source>
        <dbReference type="SAM" id="MobiDB-lite"/>
    </source>
</evidence>
<evidence type="ECO:0000256" key="2">
    <source>
        <dbReference type="ARBA" id="ARBA00022553"/>
    </source>
</evidence>
<name>A0A0M4EK62_DROBS</name>
<accession>A0A0M4EK62</accession>
<evidence type="ECO:0000256" key="5">
    <source>
        <dbReference type="ARBA" id="ARBA00022833"/>
    </source>
</evidence>
<proteinExistence type="predicted"/>
<protein>
    <submittedName>
        <fullName evidence="13">MICAL-like</fullName>
    </submittedName>
</protein>
<dbReference type="GO" id="GO:0046872">
    <property type="term" value="F:metal ion binding"/>
    <property type="evidence" value="ECO:0007669"/>
    <property type="project" value="UniProtKB-KW"/>
</dbReference>
<feature type="domain" description="LIM zinc-binding" evidence="11">
    <location>
        <begin position="150"/>
        <end position="212"/>
    </location>
</feature>
<organism evidence="13 14">
    <name type="scientific">Drosophila busckii</name>
    <name type="common">Fruit fly</name>
    <dbReference type="NCBI Taxonomy" id="30019"/>
    <lineage>
        <taxon>Eukaryota</taxon>
        <taxon>Metazoa</taxon>
        <taxon>Ecdysozoa</taxon>
        <taxon>Arthropoda</taxon>
        <taxon>Hexapoda</taxon>
        <taxon>Insecta</taxon>
        <taxon>Pterygota</taxon>
        <taxon>Neoptera</taxon>
        <taxon>Endopterygota</taxon>
        <taxon>Diptera</taxon>
        <taxon>Brachycera</taxon>
        <taxon>Muscomorpha</taxon>
        <taxon>Ephydroidea</taxon>
        <taxon>Drosophilidae</taxon>
        <taxon>Drosophila</taxon>
    </lineage>
</organism>
<dbReference type="OrthoDB" id="10017054at2759"/>
<dbReference type="PROSITE" id="PS50023">
    <property type="entry name" value="LIM_DOMAIN_2"/>
    <property type="match status" value="1"/>
</dbReference>
<dbReference type="Pfam" id="PF00412">
    <property type="entry name" value="LIM"/>
    <property type="match status" value="1"/>
</dbReference>
<evidence type="ECO:0000256" key="3">
    <source>
        <dbReference type="ARBA" id="ARBA00022723"/>
    </source>
</evidence>
<feature type="domain" description="Calponin-homology (CH)" evidence="10">
    <location>
        <begin position="4"/>
        <end position="110"/>
    </location>
</feature>
<dbReference type="PROSITE" id="PS50021">
    <property type="entry name" value="CH"/>
    <property type="match status" value="1"/>
</dbReference>
<evidence type="ECO:0000256" key="7">
    <source>
        <dbReference type="ARBA" id="ARBA00023054"/>
    </source>
</evidence>
<evidence type="ECO:0000256" key="8">
    <source>
        <dbReference type="PROSITE-ProRule" id="PRU00125"/>
    </source>
</evidence>
<dbReference type="SUPFAM" id="SSF47576">
    <property type="entry name" value="Calponin-homology domain, CH-domain"/>
    <property type="match status" value="1"/>
</dbReference>
<reference evidence="13 14" key="1">
    <citation type="submission" date="2015-08" db="EMBL/GenBank/DDBJ databases">
        <title>Ancestral chromatin configuration constrains chromatin evolution on differentiating sex chromosomes in Drosophila.</title>
        <authorList>
            <person name="Zhou Q."/>
            <person name="Bachtrog D."/>
        </authorList>
    </citation>
    <scope>NUCLEOTIDE SEQUENCE [LARGE SCALE GENOMIC DNA]</scope>
    <source>
        <tissue evidence="13">Whole larvae</tissue>
    </source>
</reference>
<dbReference type="Gene3D" id="2.10.110.10">
    <property type="entry name" value="Cysteine Rich Protein"/>
    <property type="match status" value="1"/>
</dbReference>
<keyword evidence="7" id="KW-0175">Coiled coil</keyword>
<feature type="compositionally biased region" description="Basic and acidic residues" evidence="9">
    <location>
        <begin position="412"/>
        <end position="423"/>
    </location>
</feature>
<dbReference type="PROSITE" id="PS00478">
    <property type="entry name" value="LIM_DOMAIN_1"/>
    <property type="match status" value="1"/>
</dbReference>
<keyword evidence="14" id="KW-1185">Reference proteome</keyword>
<evidence type="ECO:0000259" key="11">
    <source>
        <dbReference type="PROSITE" id="PS50023"/>
    </source>
</evidence>
<dbReference type="InterPro" id="IPR001781">
    <property type="entry name" value="Znf_LIM"/>
</dbReference>
<dbReference type="SMART" id="SM00132">
    <property type="entry name" value="LIM"/>
    <property type="match status" value="1"/>
</dbReference>
<gene>
    <name evidence="13" type="ORF">Dbus_chrXg1572</name>
</gene>
<keyword evidence="3 8" id="KW-0479">Metal-binding</keyword>
<evidence type="ECO:0000259" key="12">
    <source>
        <dbReference type="PROSITE" id="PS51848"/>
    </source>
</evidence>
<dbReference type="SMART" id="SM01203">
    <property type="entry name" value="DUF3585"/>
    <property type="match status" value="1"/>
</dbReference>
<evidence type="ECO:0000313" key="13">
    <source>
        <dbReference type="EMBL" id="ALC49716.1"/>
    </source>
</evidence>
<dbReference type="AlphaFoldDB" id="A0A0M4EK62"/>
<keyword evidence="4" id="KW-0967">Endosome</keyword>
<dbReference type="STRING" id="30019.A0A0M4EK62"/>
<dbReference type="InterPro" id="IPR001715">
    <property type="entry name" value="CH_dom"/>
</dbReference>
<dbReference type="GO" id="GO:0005768">
    <property type="term" value="C:endosome"/>
    <property type="evidence" value="ECO:0007669"/>
    <property type="project" value="UniProtKB-SubCell"/>
</dbReference>
<evidence type="ECO:0000259" key="10">
    <source>
        <dbReference type="PROSITE" id="PS50021"/>
    </source>
</evidence>
<dbReference type="PANTHER" id="PTHR23167">
    <property type="entry name" value="CALPONIN HOMOLOGY DOMAIN-CONTAINING PROTEIN DDB_G0272472-RELATED"/>
    <property type="match status" value="1"/>
</dbReference>
<dbReference type="SMART" id="SM00033">
    <property type="entry name" value="CH"/>
    <property type="match status" value="1"/>
</dbReference>
<dbReference type="PROSITE" id="PS51848">
    <property type="entry name" value="BMERB"/>
    <property type="match status" value="1"/>
</dbReference>
<dbReference type="OMA" id="GHNKSTH"/>
<dbReference type="InterPro" id="IPR022735">
    <property type="entry name" value="bMERB_dom"/>
</dbReference>
<dbReference type="SMR" id="A0A0M4EK62"/>
<dbReference type="Pfam" id="PF00307">
    <property type="entry name" value="CH"/>
    <property type="match status" value="1"/>
</dbReference>
<dbReference type="InterPro" id="IPR050540">
    <property type="entry name" value="F-actin_Monoox_Mical"/>
</dbReference>